<organism evidence="8 9">
    <name type="scientific">Actinomycetospora cinnamomea</name>
    <dbReference type="NCBI Taxonomy" id="663609"/>
    <lineage>
        <taxon>Bacteria</taxon>
        <taxon>Bacillati</taxon>
        <taxon>Actinomycetota</taxon>
        <taxon>Actinomycetes</taxon>
        <taxon>Pseudonocardiales</taxon>
        <taxon>Pseudonocardiaceae</taxon>
        <taxon>Actinomycetospora</taxon>
    </lineage>
</organism>
<evidence type="ECO:0000259" key="6">
    <source>
        <dbReference type="Pfam" id="PF07940"/>
    </source>
</evidence>
<feature type="compositionally biased region" description="Basic and acidic residues" evidence="5">
    <location>
        <begin position="709"/>
        <end position="718"/>
    </location>
</feature>
<proteinExistence type="predicted"/>
<dbReference type="Proteomes" id="UP000245639">
    <property type="component" value="Unassembled WGS sequence"/>
</dbReference>
<evidence type="ECO:0000256" key="4">
    <source>
        <dbReference type="ARBA" id="ARBA00023239"/>
    </source>
</evidence>
<evidence type="ECO:0000256" key="5">
    <source>
        <dbReference type="SAM" id="MobiDB-lite"/>
    </source>
</evidence>
<keyword evidence="2" id="KW-0732">Signal</keyword>
<protein>
    <submittedName>
        <fullName evidence="8">Heparinase II/III-like protein</fullName>
    </submittedName>
</protein>
<comment type="caution">
    <text evidence="8">The sequence shown here is derived from an EMBL/GenBank/DDBJ whole genome shotgun (WGS) entry which is preliminary data.</text>
</comment>
<evidence type="ECO:0000313" key="8">
    <source>
        <dbReference type="EMBL" id="PVZ07993.1"/>
    </source>
</evidence>
<reference evidence="8 9" key="1">
    <citation type="submission" date="2018-04" db="EMBL/GenBank/DDBJ databases">
        <title>Genomic Encyclopedia of Type Strains, Phase IV (KMG-IV): sequencing the most valuable type-strain genomes for metagenomic binning, comparative biology and taxonomic classification.</title>
        <authorList>
            <person name="Goeker M."/>
        </authorList>
    </citation>
    <scope>NUCLEOTIDE SEQUENCE [LARGE SCALE GENOMIC DNA]</scope>
    <source>
        <strain evidence="8 9">DSM 45771</strain>
    </source>
</reference>
<evidence type="ECO:0000259" key="7">
    <source>
        <dbReference type="Pfam" id="PF16889"/>
    </source>
</evidence>
<dbReference type="PANTHER" id="PTHR39210">
    <property type="entry name" value="HEPARIN-SULFATE LYASE"/>
    <property type="match status" value="1"/>
</dbReference>
<feature type="domain" description="Heparinase II/III-like C-terminal" evidence="6">
    <location>
        <begin position="420"/>
        <end position="640"/>
    </location>
</feature>
<dbReference type="Pfam" id="PF16889">
    <property type="entry name" value="Hepar_II_III_N"/>
    <property type="match status" value="1"/>
</dbReference>
<keyword evidence="9" id="KW-1185">Reference proteome</keyword>
<dbReference type="SUPFAM" id="SSF48230">
    <property type="entry name" value="Chondroitin AC/alginate lyase"/>
    <property type="match status" value="1"/>
</dbReference>
<dbReference type="GO" id="GO:0042597">
    <property type="term" value="C:periplasmic space"/>
    <property type="evidence" value="ECO:0007669"/>
    <property type="project" value="UniProtKB-SubCell"/>
</dbReference>
<dbReference type="OrthoDB" id="9763014at2"/>
<dbReference type="RefSeq" id="WP_116709666.1">
    <property type="nucleotide sequence ID" value="NZ_QEKW01000010.1"/>
</dbReference>
<keyword evidence="3" id="KW-0574">Periplasm</keyword>
<comment type="subcellular location">
    <subcellularLocation>
        <location evidence="1">Periplasm</location>
    </subcellularLocation>
</comment>
<dbReference type="Pfam" id="PF07940">
    <property type="entry name" value="Hepar_II_III_C"/>
    <property type="match status" value="1"/>
</dbReference>
<dbReference type="InterPro" id="IPR008929">
    <property type="entry name" value="Chondroitin_lyas"/>
</dbReference>
<dbReference type="InterPro" id="IPR031680">
    <property type="entry name" value="Hepar_II_III_N"/>
</dbReference>
<evidence type="ECO:0000256" key="1">
    <source>
        <dbReference type="ARBA" id="ARBA00004418"/>
    </source>
</evidence>
<keyword evidence="4" id="KW-0456">Lyase</keyword>
<name>A0A2U1F736_9PSEU</name>
<feature type="region of interest" description="Disordered" evidence="5">
    <location>
        <begin position="693"/>
        <end position="728"/>
    </location>
</feature>
<dbReference type="GO" id="GO:0016829">
    <property type="term" value="F:lyase activity"/>
    <property type="evidence" value="ECO:0007669"/>
    <property type="project" value="UniProtKB-KW"/>
</dbReference>
<evidence type="ECO:0000256" key="3">
    <source>
        <dbReference type="ARBA" id="ARBA00022764"/>
    </source>
</evidence>
<gene>
    <name evidence="8" type="ORF">C8D89_110147</name>
</gene>
<evidence type="ECO:0000313" key="9">
    <source>
        <dbReference type="Proteomes" id="UP000245639"/>
    </source>
</evidence>
<dbReference type="InterPro" id="IPR012480">
    <property type="entry name" value="Hepar_II_III_C"/>
</dbReference>
<accession>A0A2U1F736</accession>
<sequence length="728" mass="79231">MRRVGWYVNRLRAMGPQEVAGRAGRMAAGLAREALERREVPDERLLADPHRTWDARLADFRAGTGRPVLLDRATAEKLAAEYPEDTEAVVAAAERVLEHRFTFFGHPEARYDGPIDWSYDPLADVRWPRMPSRRIDHRVGTGDPKWIWELNRLQHLPWLAQAWLVTGDRRFADEALDQLDDWILANPPGTGIAWRGAFEAGVRAIAVTVALQGLADAPGLTPERYRRVVRVLAASATACRRDRSRFSSANNHLVGEMAGLAVVGLCFPELARAERWTALAVAELATQADLQILADGAGAEQAVGYQVFTAELLGVVVLLLELAGRPAPPALRAAVDRSATYLASLVGPDDPTPRYGDDDEGFALRLGPEPLREVRPHLAAVAALTGHRAAAACSVPDLTAGWFGKARGVPRPEPAPALEPGSFHAEQGGLVVLRAGDRRVTVDVGPLGYLSIAAHGHADALAVTLSRGGRELVGDPGTGSYFAHPDWRTAHRGTRAHPTVAVDDRDQSVMGGEFLWSRHARTTVEEVDLTRGLVHAHHDGYEALEAPVRHHRWVVAPPDEATVLVVDLLEGRGQHRVRTSWPLHPGLRAAPDEDGHLATDGTGAPVLGLTHAATTPWIHHHVRGDEETHLGWWSDRLEAREPSWLVGGLCERGRVPLAVATLLTPGSERATGASVQLTDDAVVVGWSEGRRTREVRLDRPAPVAGTDQAGDRPRDTHLQHRRPGPRHG</sequence>
<dbReference type="Gene3D" id="1.50.10.100">
    <property type="entry name" value="Chondroitin AC/alginate lyase"/>
    <property type="match status" value="1"/>
</dbReference>
<feature type="compositionally biased region" description="Basic residues" evidence="5">
    <location>
        <begin position="719"/>
        <end position="728"/>
    </location>
</feature>
<dbReference type="Gene3D" id="2.70.98.70">
    <property type="match status" value="1"/>
</dbReference>
<dbReference type="PANTHER" id="PTHR39210:SF1">
    <property type="entry name" value="HEPARIN-SULFATE LYASE"/>
    <property type="match status" value="1"/>
</dbReference>
<dbReference type="EMBL" id="QEKW01000010">
    <property type="protein sequence ID" value="PVZ07993.1"/>
    <property type="molecule type" value="Genomic_DNA"/>
</dbReference>
<feature type="domain" description="Heparin-sulfate lyase N-terminal" evidence="7">
    <location>
        <begin position="91"/>
        <end position="358"/>
    </location>
</feature>
<evidence type="ECO:0000256" key="2">
    <source>
        <dbReference type="ARBA" id="ARBA00022729"/>
    </source>
</evidence>
<dbReference type="AlphaFoldDB" id="A0A2U1F736"/>